<name>A0A0D1K0H2_9SPHN</name>
<evidence type="ECO:0000313" key="12">
    <source>
        <dbReference type="Proteomes" id="UP000033203"/>
    </source>
</evidence>
<dbReference type="NCBIfam" id="TIGR01528">
    <property type="entry name" value="NMN_trans_PnuC"/>
    <property type="match status" value="1"/>
</dbReference>
<evidence type="ECO:0000256" key="6">
    <source>
        <dbReference type="ARBA" id="ARBA00022475"/>
    </source>
</evidence>
<evidence type="ECO:0000256" key="2">
    <source>
        <dbReference type="ARBA" id="ARBA00004651"/>
    </source>
</evidence>
<feature type="transmembrane region" description="Helical" evidence="10">
    <location>
        <begin position="160"/>
        <end position="177"/>
    </location>
</feature>
<dbReference type="InterPro" id="IPR006419">
    <property type="entry name" value="NMN_transpt_PnuC"/>
</dbReference>
<comment type="function">
    <text evidence="1">Required for nicotinamide riboside transport across the inner membrane.</text>
</comment>
<accession>A0A0D1K0H2</accession>
<comment type="similarity">
    <text evidence="3">Belongs to the nicotinamide ribonucleoside (NR) uptake permease (TC 4.B.1) family.</text>
</comment>
<dbReference type="GO" id="GO:0005886">
    <property type="term" value="C:plasma membrane"/>
    <property type="evidence" value="ECO:0007669"/>
    <property type="project" value="UniProtKB-SubCell"/>
</dbReference>
<comment type="subcellular location">
    <subcellularLocation>
        <location evidence="2">Cell membrane</location>
        <topology evidence="2">Multi-pass membrane protein</topology>
    </subcellularLocation>
</comment>
<evidence type="ECO:0000256" key="4">
    <source>
        <dbReference type="ARBA" id="ARBA00017522"/>
    </source>
</evidence>
<evidence type="ECO:0000256" key="5">
    <source>
        <dbReference type="ARBA" id="ARBA00022448"/>
    </source>
</evidence>
<reference evidence="11 12" key="1">
    <citation type="submission" date="2015-01" db="EMBL/GenBank/DDBJ databases">
        <title>Genome of Sphingomonas taxi strain 30a.</title>
        <authorList>
            <person name="Eevers N."/>
            <person name="Van Hamme J."/>
            <person name="Bottos E."/>
            <person name="Weyens N."/>
            <person name="Vangronsveld J."/>
        </authorList>
    </citation>
    <scope>NUCLEOTIDE SEQUENCE [LARGE SCALE GENOMIC DNA]</scope>
    <source>
        <strain evidence="11 12">30a</strain>
    </source>
</reference>
<dbReference type="AlphaFoldDB" id="A0A0D1K0H2"/>
<dbReference type="Pfam" id="PF04973">
    <property type="entry name" value="NMN_transporter"/>
    <property type="match status" value="1"/>
</dbReference>
<keyword evidence="7 10" id="KW-0812">Transmembrane</keyword>
<evidence type="ECO:0000256" key="7">
    <source>
        <dbReference type="ARBA" id="ARBA00022692"/>
    </source>
</evidence>
<dbReference type="EMBL" id="JXTP01000056">
    <property type="protein sequence ID" value="KIU26978.1"/>
    <property type="molecule type" value="Genomic_DNA"/>
</dbReference>
<comment type="caution">
    <text evidence="11">The sequence shown here is derived from an EMBL/GenBank/DDBJ whole genome shotgun (WGS) entry which is preliminary data.</text>
</comment>
<evidence type="ECO:0000256" key="1">
    <source>
        <dbReference type="ARBA" id="ARBA00002672"/>
    </source>
</evidence>
<protein>
    <recommendedName>
        <fullName evidence="4">Nicotinamide riboside transporter PnuC</fullName>
    </recommendedName>
</protein>
<keyword evidence="6" id="KW-1003">Cell membrane</keyword>
<sequence>MNMIEALAAALVILNVALVAGRSLWNYPVALIAVAIYASVFFEARLYSDALLQGFFFAANLYGWANWSRSRHAAGEVVVDSLDSLARTRWLAGGIAAWAIWSALMHRYTDASYPWWDGAIAIASVAAQLLQARRRIESWWVWIAVDVASVPLYAAKGLWFTAGVYGVLLALAVYGYVDWQRAATRRQLAVAA</sequence>
<dbReference type="PANTHER" id="PTHR36122:SF2">
    <property type="entry name" value="NICOTINAMIDE RIBOSIDE TRANSPORTER PNUC"/>
    <property type="match status" value="1"/>
</dbReference>
<evidence type="ECO:0000256" key="8">
    <source>
        <dbReference type="ARBA" id="ARBA00022989"/>
    </source>
</evidence>
<keyword evidence="5" id="KW-0813">Transport</keyword>
<feature type="transmembrane region" description="Helical" evidence="10">
    <location>
        <begin position="90"/>
        <end position="109"/>
    </location>
</feature>
<keyword evidence="8 10" id="KW-1133">Transmembrane helix</keyword>
<evidence type="ECO:0000256" key="10">
    <source>
        <dbReference type="SAM" id="Phobius"/>
    </source>
</evidence>
<dbReference type="Proteomes" id="UP000033203">
    <property type="component" value="Unassembled WGS sequence"/>
</dbReference>
<organism evidence="11 12">
    <name type="scientific">Sphingomonas melonis</name>
    <dbReference type="NCBI Taxonomy" id="152682"/>
    <lineage>
        <taxon>Bacteria</taxon>
        <taxon>Pseudomonadati</taxon>
        <taxon>Pseudomonadota</taxon>
        <taxon>Alphaproteobacteria</taxon>
        <taxon>Sphingomonadales</taxon>
        <taxon>Sphingomonadaceae</taxon>
        <taxon>Sphingomonas</taxon>
    </lineage>
</organism>
<dbReference type="PATRIC" id="fig|1549858.7.peg.1363"/>
<proteinExistence type="inferred from homology"/>
<evidence type="ECO:0000313" key="11">
    <source>
        <dbReference type="EMBL" id="KIU26978.1"/>
    </source>
</evidence>
<dbReference type="GO" id="GO:0034257">
    <property type="term" value="F:nicotinamide riboside transmembrane transporter activity"/>
    <property type="evidence" value="ECO:0007669"/>
    <property type="project" value="InterPro"/>
</dbReference>
<dbReference type="PANTHER" id="PTHR36122">
    <property type="entry name" value="NICOTINAMIDE RIBOSIDE TRANSPORTER PNUC"/>
    <property type="match status" value="1"/>
</dbReference>
<keyword evidence="9 10" id="KW-0472">Membrane</keyword>
<evidence type="ECO:0000256" key="9">
    <source>
        <dbReference type="ARBA" id="ARBA00023136"/>
    </source>
</evidence>
<evidence type="ECO:0000256" key="3">
    <source>
        <dbReference type="ARBA" id="ARBA00006669"/>
    </source>
</evidence>
<gene>
    <name evidence="11" type="ORF">SR41_11630</name>
</gene>